<protein>
    <submittedName>
        <fullName evidence="1">Uncharacterized protein</fullName>
    </submittedName>
</protein>
<sequence>MKRLAAVLNDMDSLLADGPTSTAQLRPLADLDPDALYTNATGKLPGIFEVQRDINDGSPHQVKLSVIFGSTQNRDSFEALLTRRFGAPDDACSISGYQHWQLARDRSMRWQQLDYNSNHVEIAVRASPPLDANCVPSATDSAQLLVPEQLMEFMQRLRDELVPFGDEHAFRAWMSRYGKAEENRSDECTLSISMPAPSLDAPVIEGLNGFVFLHGQADICSGEALSALILSSQVEADMFAMDKFTAAAEAVLGSSIPGCSDASQTVWPLGEDRSFVLAKTYMSVSAYVYNQPPNDIGC</sequence>
<keyword evidence="2" id="KW-1185">Reference proteome</keyword>
<accession>A0A3S4D478</accession>
<dbReference type="RefSeq" id="WP_126149621.1">
    <property type="nucleotide sequence ID" value="NZ_JBHTMH010000001.1"/>
</dbReference>
<dbReference type="EMBL" id="UZWD01000018">
    <property type="protein sequence ID" value="VDS04028.1"/>
    <property type="molecule type" value="Genomic_DNA"/>
</dbReference>
<proteinExistence type="predicted"/>
<dbReference type="Proteomes" id="UP000268844">
    <property type="component" value="Unassembled WGS sequence"/>
</dbReference>
<reference evidence="1 2" key="1">
    <citation type="submission" date="2018-12" db="EMBL/GenBank/DDBJ databases">
        <authorList>
            <person name="Criscuolo A."/>
        </authorList>
    </citation>
    <scope>NUCLEOTIDE SEQUENCE [LARGE SCALE GENOMIC DNA]</scope>
    <source>
        <strain evidence="1">ACIP1116281</strain>
    </source>
</reference>
<evidence type="ECO:0000313" key="2">
    <source>
        <dbReference type="Proteomes" id="UP000268844"/>
    </source>
</evidence>
<gene>
    <name evidence="1" type="ORF">DEVEQU_01159</name>
</gene>
<organism evidence="1 2">
    <name type="scientific">Devosia equisanguinis</name>
    <dbReference type="NCBI Taxonomy" id="2490941"/>
    <lineage>
        <taxon>Bacteria</taxon>
        <taxon>Pseudomonadati</taxon>
        <taxon>Pseudomonadota</taxon>
        <taxon>Alphaproteobacteria</taxon>
        <taxon>Hyphomicrobiales</taxon>
        <taxon>Devosiaceae</taxon>
        <taxon>Devosia</taxon>
    </lineage>
</organism>
<evidence type="ECO:0000313" key="1">
    <source>
        <dbReference type="EMBL" id="VDS04028.1"/>
    </source>
</evidence>
<dbReference type="AlphaFoldDB" id="A0A3S4D478"/>
<name>A0A3S4D478_9HYPH</name>